<reference evidence="1" key="1">
    <citation type="journal article" date="2023" name="DNA Res.">
        <title>Chromosome-level genome assembly of Phrynocephalus forsythii using third-generation DNA sequencing and Hi-C analysis.</title>
        <authorList>
            <person name="Qi Y."/>
            <person name="Zhao W."/>
            <person name="Zhao Y."/>
            <person name="Niu C."/>
            <person name="Cao S."/>
            <person name="Zhang Y."/>
        </authorList>
    </citation>
    <scope>NUCLEOTIDE SEQUENCE</scope>
    <source>
        <tissue evidence="1">Muscle</tissue>
    </source>
</reference>
<gene>
    <name evidence="1" type="ORF">JRQ81_006332</name>
</gene>
<name>A0A9Q0XF86_9SAUR</name>
<keyword evidence="2" id="KW-1185">Reference proteome</keyword>
<organism evidence="1 2">
    <name type="scientific">Phrynocephalus forsythii</name>
    <dbReference type="NCBI Taxonomy" id="171643"/>
    <lineage>
        <taxon>Eukaryota</taxon>
        <taxon>Metazoa</taxon>
        <taxon>Chordata</taxon>
        <taxon>Craniata</taxon>
        <taxon>Vertebrata</taxon>
        <taxon>Euteleostomi</taxon>
        <taxon>Lepidosauria</taxon>
        <taxon>Squamata</taxon>
        <taxon>Bifurcata</taxon>
        <taxon>Unidentata</taxon>
        <taxon>Episquamata</taxon>
        <taxon>Toxicofera</taxon>
        <taxon>Iguania</taxon>
        <taxon>Acrodonta</taxon>
        <taxon>Agamidae</taxon>
        <taxon>Agaminae</taxon>
        <taxon>Phrynocephalus</taxon>
    </lineage>
</organism>
<dbReference type="Proteomes" id="UP001142489">
    <property type="component" value="Unassembled WGS sequence"/>
</dbReference>
<dbReference type="AlphaFoldDB" id="A0A9Q0XF86"/>
<dbReference type="EMBL" id="JAPFRF010000013">
    <property type="protein sequence ID" value="KAJ7312004.1"/>
    <property type="molecule type" value="Genomic_DNA"/>
</dbReference>
<evidence type="ECO:0000313" key="2">
    <source>
        <dbReference type="Proteomes" id="UP001142489"/>
    </source>
</evidence>
<proteinExistence type="predicted"/>
<evidence type="ECO:0000313" key="1">
    <source>
        <dbReference type="EMBL" id="KAJ7312004.1"/>
    </source>
</evidence>
<protein>
    <submittedName>
        <fullName evidence="1">Uncharacterized protein</fullName>
    </submittedName>
</protein>
<comment type="caution">
    <text evidence="1">The sequence shown here is derived from an EMBL/GenBank/DDBJ whole genome shotgun (WGS) entry which is preliminary data.</text>
</comment>
<sequence length="113" mass="13097">MISCLPIVCQFFCRFDCLDLVEFQKNRTKNNKVYKARFCKMDQLVPLGNSHQDEHRAIQNGGMGNTNVKWKKWKGKLNPVVVDTPKPERNTFLLTQKIFQGASINLRPPCGQW</sequence>
<accession>A0A9Q0XF86</accession>